<evidence type="ECO:0000313" key="3">
    <source>
        <dbReference type="Proteomes" id="UP000799423"/>
    </source>
</evidence>
<dbReference type="OrthoDB" id="2253354at2759"/>
<feature type="region of interest" description="Disordered" evidence="1">
    <location>
        <begin position="62"/>
        <end position="84"/>
    </location>
</feature>
<evidence type="ECO:0000313" key="2">
    <source>
        <dbReference type="EMBL" id="KAF2856552.1"/>
    </source>
</evidence>
<gene>
    <name evidence="2" type="ORF">T440DRAFT_2804</name>
</gene>
<accession>A0A6A7BMX9</accession>
<name>A0A6A7BMX9_9PLEO</name>
<dbReference type="Proteomes" id="UP000799423">
    <property type="component" value="Unassembled WGS sequence"/>
</dbReference>
<organism evidence="2 3">
    <name type="scientific">Plenodomus tracheiphilus IPT5</name>
    <dbReference type="NCBI Taxonomy" id="1408161"/>
    <lineage>
        <taxon>Eukaryota</taxon>
        <taxon>Fungi</taxon>
        <taxon>Dikarya</taxon>
        <taxon>Ascomycota</taxon>
        <taxon>Pezizomycotina</taxon>
        <taxon>Dothideomycetes</taxon>
        <taxon>Pleosporomycetidae</taxon>
        <taxon>Pleosporales</taxon>
        <taxon>Pleosporineae</taxon>
        <taxon>Leptosphaeriaceae</taxon>
        <taxon>Plenodomus</taxon>
    </lineage>
</organism>
<protein>
    <submittedName>
        <fullName evidence="2">Uncharacterized protein</fullName>
    </submittedName>
</protein>
<reference evidence="2" key="1">
    <citation type="submission" date="2020-01" db="EMBL/GenBank/DDBJ databases">
        <authorList>
            <consortium name="DOE Joint Genome Institute"/>
            <person name="Haridas S."/>
            <person name="Albert R."/>
            <person name="Binder M."/>
            <person name="Bloem J."/>
            <person name="Labutti K."/>
            <person name="Salamov A."/>
            <person name="Andreopoulos B."/>
            <person name="Baker S.E."/>
            <person name="Barry K."/>
            <person name="Bills G."/>
            <person name="Bluhm B.H."/>
            <person name="Cannon C."/>
            <person name="Castanera R."/>
            <person name="Culley D.E."/>
            <person name="Daum C."/>
            <person name="Ezra D."/>
            <person name="Gonzalez J.B."/>
            <person name="Henrissat B."/>
            <person name="Kuo A."/>
            <person name="Liang C."/>
            <person name="Lipzen A."/>
            <person name="Lutzoni F."/>
            <person name="Magnuson J."/>
            <person name="Mondo S."/>
            <person name="Nolan M."/>
            <person name="Ohm R."/>
            <person name="Pangilinan J."/>
            <person name="Park H.-J."/>
            <person name="Ramirez L."/>
            <person name="Alfaro M."/>
            <person name="Sun H."/>
            <person name="Tritt A."/>
            <person name="Yoshinaga Y."/>
            <person name="Zwiers L.-H."/>
            <person name="Turgeon B.G."/>
            <person name="Goodwin S.B."/>
            <person name="Spatafora J.W."/>
            <person name="Crous P.W."/>
            <person name="Grigoriev I.V."/>
        </authorList>
    </citation>
    <scope>NUCLEOTIDE SEQUENCE</scope>
    <source>
        <strain evidence="2">IPT5</strain>
    </source>
</reference>
<dbReference type="Pfam" id="PF17254">
    <property type="entry name" value="DUF5321"/>
    <property type="match status" value="1"/>
</dbReference>
<keyword evidence="3" id="KW-1185">Reference proteome</keyword>
<feature type="compositionally biased region" description="Basic and acidic residues" evidence="1">
    <location>
        <begin position="183"/>
        <end position="201"/>
    </location>
</feature>
<feature type="region of interest" description="Disordered" evidence="1">
    <location>
        <begin position="171"/>
        <end position="201"/>
    </location>
</feature>
<sequence>MNTIKLPAFRQLPRAPLAPASRPHITTIAPCPSYIQTHIQTQTRQLSVPTILRPSFWSSMVPKPLKTPTNTTTTTSTHPPATRPWNPATPYIILSLLVGSQAIQVLWLKQERAASLRKAEAKIGILKEVIERVQRGEKVDVEGVLGVGDVENEKAWAEVLKEVKDEEALFQSRHKRKALRQAAESEAKDARRDGDEEKAEKARIKVESLGGVKFY</sequence>
<evidence type="ECO:0000256" key="1">
    <source>
        <dbReference type="SAM" id="MobiDB-lite"/>
    </source>
</evidence>
<dbReference type="InterPro" id="IPR035213">
    <property type="entry name" value="DUF5321"/>
</dbReference>
<dbReference type="AlphaFoldDB" id="A0A6A7BMX9"/>
<proteinExistence type="predicted"/>
<dbReference type="EMBL" id="MU006288">
    <property type="protein sequence ID" value="KAF2856552.1"/>
    <property type="molecule type" value="Genomic_DNA"/>
</dbReference>